<reference evidence="1 2" key="1">
    <citation type="submission" date="2021-06" db="EMBL/GenBank/DDBJ databases">
        <title>Caerostris extrusa draft genome.</title>
        <authorList>
            <person name="Kono N."/>
            <person name="Arakawa K."/>
        </authorList>
    </citation>
    <scope>NUCLEOTIDE SEQUENCE [LARGE SCALE GENOMIC DNA]</scope>
</reference>
<sequence length="517" mass="61891">MEDKIEFRLMPCLEQRALRTAAVFLWNQDYIRPLTTGFSFRSTLDDYSMNIWRTKIENKVKEKVSRLLLPESMKEEILILIPPIGGEILKWKYYHDAFLNKKLFEFFLSRNHCWTSLGTIDYKKTAELLVRGPELDIVKRYKLACVYCLREDIQSLWESMPKKDKNLFYNEEDANKVGQQTLIVLWTYIIKGEERKLNNLIKADGNDFTLNQYAFKFAAFNGNIIATKYFFQRLTFEEREKCLVKVAQNVVYKRRFVSVMDYCQIEFHKRGFTDVLVYLLTQLNREQQRKIFENYAYHILSCFCDWPWQDLFLQTAEHMWNFLSKDDYDTLLNRLIENRDKSGYKFQEIFGNYWLQSPASFKECIIKKQWNSAGVLSALFKFEDVGNIKLILRDASAFDKDRLIRSNIGVRMYHKFIIDDQWHLLRLFIQECVLSSEAVVKVKEDYEEFLKFYGIVQDKWKKPKCDKFYQILDDTRMVIIKNGECSTMQVDESKANYDNKRKSVNRITMKKRSKRCK</sequence>
<accession>A0AAV4XP39</accession>
<dbReference type="EMBL" id="BPLR01000714">
    <property type="protein sequence ID" value="GIY96897.1"/>
    <property type="molecule type" value="Genomic_DNA"/>
</dbReference>
<dbReference type="AlphaFoldDB" id="A0AAV4XP39"/>
<keyword evidence="2" id="KW-1185">Reference proteome</keyword>
<name>A0AAV4XP39_CAEEX</name>
<organism evidence="1 2">
    <name type="scientific">Caerostris extrusa</name>
    <name type="common">Bark spider</name>
    <name type="synonym">Caerostris bankana</name>
    <dbReference type="NCBI Taxonomy" id="172846"/>
    <lineage>
        <taxon>Eukaryota</taxon>
        <taxon>Metazoa</taxon>
        <taxon>Ecdysozoa</taxon>
        <taxon>Arthropoda</taxon>
        <taxon>Chelicerata</taxon>
        <taxon>Arachnida</taxon>
        <taxon>Araneae</taxon>
        <taxon>Araneomorphae</taxon>
        <taxon>Entelegynae</taxon>
        <taxon>Araneoidea</taxon>
        <taxon>Araneidae</taxon>
        <taxon>Caerostris</taxon>
    </lineage>
</organism>
<proteinExistence type="predicted"/>
<dbReference type="Proteomes" id="UP001054945">
    <property type="component" value="Unassembled WGS sequence"/>
</dbReference>
<gene>
    <name evidence="1" type="primary">Wcon_00664</name>
    <name evidence="1" type="ORF">CEXT_40911</name>
</gene>
<evidence type="ECO:0000313" key="1">
    <source>
        <dbReference type="EMBL" id="GIY96897.1"/>
    </source>
</evidence>
<evidence type="ECO:0000313" key="2">
    <source>
        <dbReference type="Proteomes" id="UP001054945"/>
    </source>
</evidence>
<protein>
    <submittedName>
        <fullName evidence="1">Uncharacterized protein</fullName>
    </submittedName>
</protein>
<comment type="caution">
    <text evidence="1">The sequence shown here is derived from an EMBL/GenBank/DDBJ whole genome shotgun (WGS) entry which is preliminary data.</text>
</comment>